<comment type="caution">
    <text evidence="2">The sequence shown here is derived from an EMBL/GenBank/DDBJ whole genome shotgun (WGS) entry which is preliminary data.</text>
</comment>
<feature type="compositionally biased region" description="Basic and acidic residues" evidence="1">
    <location>
        <begin position="346"/>
        <end position="359"/>
    </location>
</feature>
<dbReference type="AlphaFoldDB" id="A0A2I9CZ48"/>
<keyword evidence="3" id="KW-1185">Reference proteome</keyword>
<dbReference type="EMBL" id="BFAG01000014">
    <property type="protein sequence ID" value="GBF07469.1"/>
    <property type="molecule type" value="Genomic_DNA"/>
</dbReference>
<dbReference type="Proteomes" id="UP000236569">
    <property type="component" value="Unassembled WGS sequence"/>
</dbReference>
<accession>A0A2I9CZ48</accession>
<evidence type="ECO:0000256" key="1">
    <source>
        <dbReference type="SAM" id="MobiDB-lite"/>
    </source>
</evidence>
<reference evidence="3" key="1">
    <citation type="submission" date="2018-01" db="EMBL/GenBank/DDBJ databases">
        <title>Draft Genome Sequence of the Radioresistant Bacterium Deinococcus aerius TR0125, Isolated from the Higher Atmosphere above Japan.</title>
        <authorList>
            <person name="Satoh K."/>
            <person name="Arai H."/>
            <person name="Sanzen T."/>
            <person name="Kawaguchi Y."/>
            <person name="Hayashi H."/>
            <person name="Yokobori S."/>
            <person name="Yamagishi A."/>
            <person name="Oono Y."/>
            <person name="Narumi I."/>
        </authorList>
    </citation>
    <scope>NUCLEOTIDE SEQUENCE [LARGE SCALE GENOMIC DNA]</scope>
    <source>
        <strain evidence="3">TR0125</strain>
    </source>
</reference>
<protein>
    <submittedName>
        <fullName evidence="2">Uncharacterized protein</fullName>
    </submittedName>
</protein>
<feature type="region of interest" description="Disordered" evidence="1">
    <location>
        <begin position="342"/>
        <end position="381"/>
    </location>
</feature>
<sequence>MQQAQEEYLILFEQARKWHQSQGTISGKKILETQVEIVKFCEELIRLREVWKTRAIELSKRHLDQEFSSEELASCFGSIQILLSSESLSIDDQGIQKVLSEFASNYTLLVQSEESKFIQILNQSKLQPSKKKDVGNKRGIPQKNSDTDVNAQNKLCKQERVANIKWCAHIFIYGRQLGGRPICFDSKQQCNRLVEILTDGFGRQLVSVRTKNGCVNGTTIPFNPAHLEVWLRDQSYFSAPQSVFSGISNMKVAAPAPDSQQTIVAYQIFIDGKLLGGSTLLFSRHGEFFDVLFFIRKITTLPVNYERKPERSGKILTREALYNMLKSVPGISLSILESSLGARPSSKTDYKDNPRKESVDNGVRQKNSDPSPGAHPRPWEWAREDGVTHFNPFDYK</sequence>
<organism evidence="2 3">
    <name type="scientific">Deinococcus aerius</name>
    <dbReference type="NCBI Taxonomy" id="200253"/>
    <lineage>
        <taxon>Bacteria</taxon>
        <taxon>Thermotogati</taxon>
        <taxon>Deinococcota</taxon>
        <taxon>Deinococci</taxon>
        <taxon>Deinococcales</taxon>
        <taxon>Deinococcaceae</taxon>
        <taxon>Deinococcus</taxon>
    </lineage>
</organism>
<gene>
    <name evidence="2" type="ORF">DAERI_140130</name>
</gene>
<evidence type="ECO:0000313" key="2">
    <source>
        <dbReference type="EMBL" id="GBF07469.1"/>
    </source>
</evidence>
<evidence type="ECO:0000313" key="3">
    <source>
        <dbReference type="Proteomes" id="UP000236569"/>
    </source>
</evidence>
<proteinExistence type="predicted"/>
<name>A0A2I9CZ48_9DEIO</name>
<feature type="region of interest" description="Disordered" evidence="1">
    <location>
        <begin position="129"/>
        <end position="148"/>
    </location>
</feature>